<reference evidence="2 3" key="1">
    <citation type="submission" date="2018-11" db="EMBL/GenBank/DDBJ databases">
        <title>Draft genome sequence of Cellulomonas takizawaensis strain TKZ-21.</title>
        <authorList>
            <person name="Yamamura H."/>
            <person name="Hayashi T."/>
            <person name="Hamada M."/>
            <person name="Serisawa Y."/>
            <person name="Matsuyama K."/>
            <person name="Nakagawa Y."/>
            <person name="Otoguro M."/>
            <person name="Yanagida F."/>
            <person name="Hayakawa M."/>
        </authorList>
    </citation>
    <scope>NUCLEOTIDE SEQUENCE [LARGE SCALE GENOMIC DNA]</scope>
    <source>
        <strain evidence="2 3">TKZ-21</strain>
    </source>
</reference>
<dbReference type="EMBL" id="BHYL01000355">
    <property type="protein sequence ID" value="GCD21849.1"/>
    <property type="molecule type" value="Genomic_DNA"/>
</dbReference>
<protein>
    <submittedName>
        <fullName evidence="2">Uncharacterized protein</fullName>
    </submittedName>
</protein>
<dbReference type="Proteomes" id="UP000288246">
    <property type="component" value="Unassembled WGS sequence"/>
</dbReference>
<feature type="region of interest" description="Disordered" evidence="1">
    <location>
        <begin position="1"/>
        <end position="20"/>
    </location>
</feature>
<evidence type="ECO:0000256" key="1">
    <source>
        <dbReference type="SAM" id="MobiDB-lite"/>
    </source>
</evidence>
<organism evidence="2 3">
    <name type="scientific">Cellulomonas algicola</name>
    <dbReference type="NCBI Taxonomy" id="2071633"/>
    <lineage>
        <taxon>Bacteria</taxon>
        <taxon>Bacillati</taxon>
        <taxon>Actinomycetota</taxon>
        <taxon>Actinomycetes</taxon>
        <taxon>Micrococcales</taxon>
        <taxon>Cellulomonadaceae</taxon>
        <taxon>Cellulomonas</taxon>
    </lineage>
</organism>
<accession>A0A401V4J8</accession>
<sequence>MSGEHEHGEAAEHDGAREGDAACAHRDVVWEPKPVVLWTDVESTVHRLRCTTCGVETAIVDHRKLPAL</sequence>
<evidence type="ECO:0000313" key="3">
    <source>
        <dbReference type="Proteomes" id="UP000288246"/>
    </source>
</evidence>
<evidence type="ECO:0000313" key="2">
    <source>
        <dbReference type="EMBL" id="GCD21849.1"/>
    </source>
</evidence>
<keyword evidence="3" id="KW-1185">Reference proteome</keyword>
<comment type="caution">
    <text evidence="2">The sequence shown here is derived from an EMBL/GenBank/DDBJ whole genome shotgun (WGS) entry which is preliminary data.</text>
</comment>
<dbReference type="AlphaFoldDB" id="A0A401V4J8"/>
<gene>
    <name evidence="2" type="ORF">CTKZ_34110</name>
</gene>
<name>A0A401V4J8_9CELL</name>
<proteinExistence type="predicted"/>
<dbReference type="RefSeq" id="WP_124344377.1">
    <property type="nucleotide sequence ID" value="NZ_BHYL01000355.1"/>
</dbReference>